<dbReference type="InParanoid" id="A0A1D2VI37"/>
<evidence type="ECO:0000259" key="18">
    <source>
        <dbReference type="SMART" id="SM01263"/>
    </source>
</evidence>
<comment type="function">
    <text evidence="2">Aminopeptidase that preferentially cleaves di- and tripeptides. Also has low epoxide hydrolase activity (in vitro). Can hydrolyze the epoxide leukotriene LTA(4) but it forms preferentially 5,6-dihydroxy-7,9,11,14-eicosatetraenoic acid rather than the cytokine leukotriene B(4) as the product compared to the homologous mammalian enzyme (in vitro).</text>
</comment>
<dbReference type="AlphaFoldDB" id="A0A1D2VI37"/>
<evidence type="ECO:0000256" key="5">
    <source>
        <dbReference type="ARBA" id="ARBA00010136"/>
    </source>
</evidence>
<feature type="domain" description="Peptidase M1 leukotriene A4 hydrolase/aminopeptidase C-terminal" evidence="18">
    <location>
        <begin position="494"/>
        <end position="660"/>
    </location>
</feature>
<evidence type="ECO:0000256" key="2">
    <source>
        <dbReference type="ARBA" id="ARBA00002142"/>
    </source>
</evidence>
<dbReference type="SMART" id="SM01263">
    <property type="entry name" value="Leuk-A4-hydro_C"/>
    <property type="match status" value="1"/>
</dbReference>
<evidence type="ECO:0000313" key="19">
    <source>
        <dbReference type="EMBL" id="ODV61200.1"/>
    </source>
</evidence>
<evidence type="ECO:0000256" key="7">
    <source>
        <dbReference type="ARBA" id="ARBA00022670"/>
    </source>
</evidence>
<dbReference type="GO" id="GO:0005634">
    <property type="term" value="C:nucleus"/>
    <property type="evidence" value="ECO:0007669"/>
    <property type="project" value="UniProtKB-SubCell"/>
</dbReference>
<evidence type="ECO:0000256" key="11">
    <source>
        <dbReference type="ARBA" id="ARBA00023049"/>
    </source>
</evidence>
<gene>
    <name evidence="19" type="ORF">ASCRUDRAFT_75911</name>
</gene>
<dbReference type="GO" id="GO:0030163">
    <property type="term" value="P:protein catabolic process"/>
    <property type="evidence" value="ECO:0007669"/>
    <property type="project" value="EnsemblFungi"/>
</dbReference>
<keyword evidence="7 17" id="KW-0645">Protease</keyword>
<keyword evidence="6 17" id="KW-0963">Cytoplasm</keyword>
<evidence type="ECO:0000256" key="3">
    <source>
        <dbReference type="ARBA" id="ARBA00004123"/>
    </source>
</evidence>
<feature type="active site" description="Proton donor" evidence="13">
    <location>
        <position position="413"/>
    </location>
</feature>
<dbReference type="InterPro" id="IPR042097">
    <property type="entry name" value="Aminopeptidase_N-like_N_sf"/>
</dbReference>
<dbReference type="FunFam" id="1.10.390.10:FF:000009">
    <property type="entry name" value="Leukotriene A(4) hydrolase"/>
    <property type="match status" value="1"/>
</dbReference>
<dbReference type="GO" id="GO:0006508">
    <property type="term" value="P:proteolysis"/>
    <property type="evidence" value="ECO:0007669"/>
    <property type="project" value="UniProtKB-KW"/>
</dbReference>
<dbReference type="GO" id="GO:0008237">
    <property type="term" value="F:metallopeptidase activity"/>
    <property type="evidence" value="ECO:0007669"/>
    <property type="project" value="UniProtKB-KW"/>
</dbReference>
<feature type="binding site" evidence="14">
    <location>
        <begin position="618"/>
        <end position="620"/>
    </location>
    <ligand>
        <name>a peptide</name>
        <dbReference type="ChEBI" id="CHEBI:60466"/>
    </ligand>
</feature>
<organism evidence="19 20">
    <name type="scientific">Ascoidea rubescens DSM 1968</name>
    <dbReference type="NCBI Taxonomy" id="1344418"/>
    <lineage>
        <taxon>Eukaryota</taxon>
        <taxon>Fungi</taxon>
        <taxon>Dikarya</taxon>
        <taxon>Ascomycota</taxon>
        <taxon>Saccharomycotina</taxon>
        <taxon>Saccharomycetes</taxon>
        <taxon>Ascoideaceae</taxon>
        <taxon>Ascoidea</taxon>
    </lineage>
</organism>
<reference evidence="20" key="1">
    <citation type="submission" date="2016-05" db="EMBL/GenBank/DDBJ databases">
        <title>Comparative genomics of biotechnologically important yeasts.</title>
        <authorList>
            <consortium name="DOE Joint Genome Institute"/>
            <person name="Riley R."/>
            <person name="Haridas S."/>
            <person name="Wolfe K.H."/>
            <person name="Lopes M.R."/>
            <person name="Hittinger C.T."/>
            <person name="Goker M."/>
            <person name="Salamov A."/>
            <person name="Wisecaver J."/>
            <person name="Long T.M."/>
            <person name="Aerts A.L."/>
            <person name="Barry K."/>
            <person name="Choi C."/>
            <person name="Clum A."/>
            <person name="Coughlan A.Y."/>
            <person name="Deshpande S."/>
            <person name="Douglass A.P."/>
            <person name="Hanson S.J."/>
            <person name="Klenk H.-P."/>
            <person name="Labutti K."/>
            <person name="Lapidus A."/>
            <person name="Lindquist E."/>
            <person name="Lipzen A."/>
            <person name="Meier-Kolthoff J.P."/>
            <person name="Ohm R.A."/>
            <person name="Otillar R.P."/>
            <person name="Pangilinan J."/>
            <person name="Peng Y."/>
            <person name="Rokas A."/>
            <person name="Rosa C.A."/>
            <person name="Scheuner C."/>
            <person name="Sibirny A.A."/>
            <person name="Slot J.C."/>
            <person name="Stielow J.B."/>
            <person name="Sun H."/>
            <person name="Kurtzman C.P."/>
            <person name="Blackwell M."/>
            <person name="Grigoriev I.V."/>
            <person name="Jeffries T.W."/>
        </authorList>
    </citation>
    <scope>NUCLEOTIDE SEQUENCE [LARGE SCALE GENOMIC DNA]</scope>
    <source>
        <strain evidence="20">DSM 1968</strain>
    </source>
</reference>
<dbReference type="GO" id="GO:0120113">
    <property type="term" value="P:cytoplasm to vacuole targeting by the NVT pathway"/>
    <property type="evidence" value="ECO:0007669"/>
    <property type="project" value="EnsemblFungi"/>
</dbReference>
<dbReference type="InterPro" id="IPR027268">
    <property type="entry name" value="Peptidase_M4/M1_CTD_sf"/>
</dbReference>
<feature type="binding site" evidence="16">
    <location>
        <begin position="162"/>
        <end position="164"/>
    </location>
    <ligand>
        <name>a peptide</name>
        <dbReference type="ChEBI" id="CHEBI:60466"/>
    </ligand>
</feature>
<dbReference type="Gene3D" id="2.60.40.1730">
    <property type="entry name" value="tricorn interacting facor f3 domain"/>
    <property type="match status" value="1"/>
</dbReference>
<evidence type="ECO:0000256" key="12">
    <source>
        <dbReference type="ARBA" id="ARBA00023242"/>
    </source>
</evidence>
<evidence type="ECO:0000256" key="4">
    <source>
        <dbReference type="ARBA" id="ARBA00004496"/>
    </source>
</evidence>
<dbReference type="Pfam" id="PF17900">
    <property type="entry name" value="Peptidase_M1_N"/>
    <property type="match status" value="1"/>
</dbReference>
<dbReference type="InterPro" id="IPR014782">
    <property type="entry name" value="Peptidase_M1_dom"/>
</dbReference>
<feature type="binding site" evidence="14">
    <location>
        <begin position="293"/>
        <end position="298"/>
    </location>
    <ligand>
        <name>a peptide</name>
        <dbReference type="ChEBI" id="CHEBI:60466"/>
    </ligand>
</feature>
<dbReference type="FunFam" id="3.30.2010.30:FF:000001">
    <property type="entry name" value="Leukotriene A(4) hydrolase"/>
    <property type="match status" value="1"/>
</dbReference>
<dbReference type="EC" id="3.3.2.10" evidence="17"/>
<keyword evidence="11 17" id="KW-0482">Metalloprotease</keyword>
<evidence type="ECO:0000256" key="15">
    <source>
        <dbReference type="PIRSR" id="PIRSR612777-3"/>
    </source>
</evidence>
<feature type="binding site" evidence="15">
    <location>
        <position position="326"/>
    </location>
    <ligand>
        <name>Zn(2+)</name>
        <dbReference type="ChEBI" id="CHEBI:29105"/>
        <note>catalytic</note>
    </ligand>
</feature>
<dbReference type="InterPro" id="IPR015211">
    <property type="entry name" value="Peptidase_M1_C"/>
</dbReference>
<dbReference type="InterPro" id="IPR012777">
    <property type="entry name" value="LTA4H"/>
</dbReference>
<keyword evidence="12" id="KW-0539">Nucleus</keyword>
<keyword evidence="9 17" id="KW-0378">Hydrolase</keyword>
<dbReference type="InterPro" id="IPR001930">
    <property type="entry name" value="Peptidase_M1"/>
</dbReference>
<comment type="similarity">
    <text evidence="5 17">Belongs to the peptidase M1 family.</text>
</comment>
<dbReference type="SUPFAM" id="SSF63737">
    <property type="entry name" value="Leukotriene A4 hydrolase N-terminal domain"/>
    <property type="match status" value="1"/>
</dbReference>
<accession>A0A1D2VI37</accession>
<dbReference type="GO" id="GO:0005771">
    <property type="term" value="C:multivesicular body"/>
    <property type="evidence" value="ECO:0007669"/>
    <property type="project" value="EnsemblFungi"/>
</dbReference>
<evidence type="ECO:0000256" key="8">
    <source>
        <dbReference type="ARBA" id="ARBA00022723"/>
    </source>
</evidence>
<keyword evidence="8 15" id="KW-0479">Metal-binding</keyword>
<feature type="binding site" evidence="15">
    <location>
        <position position="345"/>
    </location>
    <ligand>
        <name>Zn(2+)</name>
        <dbReference type="ChEBI" id="CHEBI:29105"/>
        <note>catalytic</note>
    </ligand>
</feature>
<dbReference type="CDD" id="cd09599">
    <property type="entry name" value="M1_LTA4H"/>
    <property type="match status" value="1"/>
</dbReference>
<evidence type="ECO:0000256" key="14">
    <source>
        <dbReference type="PIRSR" id="PIRSR612777-2"/>
    </source>
</evidence>
<feature type="active site" description="Proton acceptor" evidence="13">
    <location>
        <position position="323"/>
    </location>
</feature>
<dbReference type="Proteomes" id="UP000095038">
    <property type="component" value="Unassembled WGS sequence"/>
</dbReference>
<dbReference type="SUPFAM" id="SSF48371">
    <property type="entry name" value="ARM repeat"/>
    <property type="match status" value="1"/>
</dbReference>
<dbReference type="InterPro" id="IPR045357">
    <property type="entry name" value="Aminopeptidase_N-like_N"/>
</dbReference>
<dbReference type="Gene3D" id="1.10.390.10">
    <property type="entry name" value="Neutral Protease Domain 2"/>
    <property type="match status" value="1"/>
</dbReference>
<dbReference type="Pfam" id="PF01433">
    <property type="entry name" value="Peptidase_M1"/>
    <property type="match status" value="1"/>
</dbReference>
<dbReference type="PANTHER" id="PTHR45726:SF3">
    <property type="entry name" value="LEUKOTRIENE A-4 HYDROLASE"/>
    <property type="match status" value="1"/>
</dbReference>
<proteinExistence type="inferred from homology"/>
<dbReference type="EC" id="3.4.11.-" evidence="17"/>
<dbReference type="FunFam" id="1.25.40.320:FF:000001">
    <property type="entry name" value="Leukotriene A(4) hydrolase"/>
    <property type="match status" value="1"/>
</dbReference>
<dbReference type="GO" id="GO:0005829">
    <property type="term" value="C:cytosol"/>
    <property type="evidence" value="ECO:0007669"/>
    <property type="project" value="TreeGrafter"/>
</dbReference>
<dbReference type="SUPFAM" id="SSF55486">
    <property type="entry name" value="Metalloproteases ('zincins'), catalytic domain"/>
    <property type="match status" value="1"/>
</dbReference>
<dbReference type="InterPro" id="IPR038502">
    <property type="entry name" value="M1_LTA-4_hydro/amino_C_sf"/>
</dbReference>
<dbReference type="GO" id="GO:0004301">
    <property type="term" value="F:epoxide hydrolase activity"/>
    <property type="evidence" value="ECO:0007669"/>
    <property type="project" value="UniProtKB-EC"/>
</dbReference>
<keyword evidence="10 15" id="KW-0862">Zinc</keyword>
<protein>
    <recommendedName>
        <fullName evidence="17">Leukotriene A(4) hydrolase</fullName>
        <shortName evidence="17">LTA-4 hydrolase</shortName>
        <ecNumber evidence="17">3.3.2.10</ecNumber>
        <ecNumber evidence="17">3.4.11.-</ecNumber>
    </recommendedName>
</protein>
<dbReference type="InterPro" id="IPR016024">
    <property type="entry name" value="ARM-type_fold"/>
</dbReference>
<evidence type="ECO:0000256" key="9">
    <source>
        <dbReference type="ARBA" id="ARBA00022801"/>
    </source>
</evidence>
<dbReference type="EMBL" id="KV454480">
    <property type="protein sequence ID" value="ODV61200.1"/>
    <property type="molecule type" value="Genomic_DNA"/>
</dbReference>
<evidence type="ECO:0000256" key="6">
    <source>
        <dbReference type="ARBA" id="ARBA00022490"/>
    </source>
</evidence>
<dbReference type="GO" id="GO:0004177">
    <property type="term" value="F:aminopeptidase activity"/>
    <property type="evidence" value="ECO:0007669"/>
    <property type="project" value="EnsemblFungi"/>
</dbReference>
<evidence type="ECO:0000256" key="1">
    <source>
        <dbReference type="ARBA" id="ARBA00001268"/>
    </source>
</evidence>
<dbReference type="GO" id="GO:0000328">
    <property type="term" value="C:fungal-type vacuole lumen"/>
    <property type="evidence" value="ECO:0007669"/>
    <property type="project" value="EnsemblFungi"/>
</dbReference>
<dbReference type="PRINTS" id="PR00756">
    <property type="entry name" value="ALADIPTASE"/>
</dbReference>
<dbReference type="InterPro" id="IPR034015">
    <property type="entry name" value="M1_LTA4H"/>
</dbReference>
<dbReference type="GO" id="GO:0006629">
    <property type="term" value="P:lipid metabolic process"/>
    <property type="evidence" value="ECO:0007669"/>
    <property type="project" value="EnsemblFungi"/>
</dbReference>
<sequence>MMSTLNAPKSFRLPEVIENHRPTSSPEFDPSTNSNYLNFNVFETSLDIAILFDQKIVKGDVTYILSSNTSAANQIILDTSFLKINGVSINNQDLGSNDYFLKQRSEPLGSPLIINNIDKANFIEDNEITLKISFETTKDCTALQFLDSKNTDGKDYPYLFSQSEAIHSRSIFPCFDTPSIKTPYKIKVTSPLPTLTSALVDNTIHETEKTENTYYFYQPIPIPAYLFAIVSGNVVGKKIGERSTIYSEPIKIDECANEFKDNIMENFIRTIEQIVFDYKWTNYDFVICPIAFPYGGMENPQLTLANSTIISGDGENIDVIAHELAHSYSGNLVTNCSWEHFWLNEGWTVYLERRIIGAIHGEASRHFSAIIGWSDLETSIKAMENKNQLHFSKLIQNLKNNKDPDDAFSTVPYEKGFNLLFYLENLLGGVENFDPFIKYYFNKFNEKSLDTYQFIDTLYEFFNTKKYHDLLNSIDWETWLYKEGLPPKPKFDTSLVNKCYDLSDKWIKFILDNNKTNKILKFDDFYKKFNINDVEEFSSNQNVVFLDTLTGFNEKIDKFQWSNTLNGQIALKAMKKIYSNYEKSGNAEVIFRWYRLLLTGRIKEDYQTFADWLGTVGRMKFVRPGYILLKECDEQLAIETFEKFKNNYHPICVALVKKDLGI</sequence>
<evidence type="ECO:0000313" key="20">
    <source>
        <dbReference type="Proteomes" id="UP000095038"/>
    </source>
</evidence>
<dbReference type="FunCoup" id="A0A1D2VI37">
    <property type="interactions" value="1047"/>
</dbReference>
<dbReference type="OrthoDB" id="79562at2759"/>
<dbReference type="PANTHER" id="PTHR45726">
    <property type="entry name" value="LEUKOTRIENE A-4 HYDROLASE"/>
    <property type="match status" value="1"/>
</dbReference>
<feature type="binding site" evidence="15">
    <location>
        <position position="322"/>
    </location>
    <ligand>
        <name>Zn(2+)</name>
        <dbReference type="ChEBI" id="CHEBI:29105"/>
        <note>catalytic</note>
    </ligand>
</feature>
<dbReference type="STRING" id="1344418.A0A1D2VI37"/>
<evidence type="ECO:0000256" key="17">
    <source>
        <dbReference type="RuleBase" id="RU361141"/>
    </source>
</evidence>
<dbReference type="GO" id="GO:0061957">
    <property type="term" value="C:NVT complex"/>
    <property type="evidence" value="ECO:0007669"/>
    <property type="project" value="EnsemblFungi"/>
</dbReference>
<keyword evidence="20" id="KW-1185">Reference proteome</keyword>
<evidence type="ECO:0000256" key="16">
    <source>
        <dbReference type="PIRSR" id="PIRSR634015-2"/>
    </source>
</evidence>
<comment type="subcellular location">
    <subcellularLocation>
        <location evidence="4 17">Cytoplasm</location>
    </subcellularLocation>
    <subcellularLocation>
        <location evidence="3">Nucleus</location>
    </subcellularLocation>
</comment>
<evidence type="ECO:0000256" key="10">
    <source>
        <dbReference type="ARBA" id="ARBA00022833"/>
    </source>
</evidence>
<evidence type="ECO:0000256" key="13">
    <source>
        <dbReference type="PIRSR" id="PIRSR612777-1"/>
    </source>
</evidence>
<comment type="catalytic activity">
    <reaction evidence="1 17">
        <text>an epoxide + H2O = an ethanediol</text>
        <dbReference type="Rhea" id="RHEA:19037"/>
        <dbReference type="ChEBI" id="CHEBI:15377"/>
        <dbReference type="ChEBI" id="CHEBI:32955"/>
        <dbReference type="ChEBI" id="CHEBI:140594"/>
        <dbReference type="EC" id="3.3.2.10"/>
    </reaction>
</comment>
<name>A0A1D2VI37_9ASCO</name>
<dbReference type="Pfam" id="PF09127">
    <property type="entry name" value="Leuk-A4-hydro_C"/>
    <property type="match status" value="1"/>
</dbReference>
<dbReference type="GeneID" id="30966903"/>
<dbReference type="Gene3D" id="1.25.40.320">
    <property type="entry name" value="Peptidase M1, leukotriene A4 hydrolase/aminopeptidase C-terminal domain"/>
    <property type="match status" value="1"/>
</dbReference>
<dbReference type="Gene3D" id="3.30.2010.30">
    <property type="match status" value="1"/>
</dbReference>
<dbReference type="RefSeq" id="XP_020047507.1">
    <property type="nucleotide sequence ID" value="XM_020193267.1"/>
</dbReference>
<comment type="cofactor">
    <cofactor evidence="15 17">
        <name>Zn(2+)</name>
        <dbReference type="ChEBI" id="CHEBI:29105"/>
    </cofactor>
    <text evidence="15 17">Binds 1 zinc ion per subunit.</text>
</comment>
<dbReference type="FunFam" id="2.60.40.1730:FF:000004">
    <property type="entry name" value="Leukotriene A(4) hydrolase"/>
    <property type="match status" value="1"/>
</dbReference>
<dbReference type="NCBIfam" id="TIGR02411">
    <property type="entry name" value="leuko_A4_hydro"/>
    <property type="match status" value="1"/>
</dbReference>
<dbReference type="GO" id="GO:0008270">
    <property type="term" value="F:zinc ion binding"/>
    <property type="evidence" value="ECO:0007669"/>
    <property type="project" value="InterPro"/>
</dbReference>
<dbReference type="InterPro" id="IPR049980">
    <property type="entry name" value="LTA4H_cat"/>
</dbReference>